<feature type="transmembrane region" description="Helical" evidence="7">
    <location>
        <begin position="131"/>
        <end position="150"/>
    </location>
</feature>
<dbReference type="AlphaFoldDB" id="A0A6N9YN11"/>
<evidence type="ECO:0000256" key="3">
    <source>
        <dbReference type="ARBA" id="ARBA00022692"/>
    </source>
</evidence>
<protein>
    <recommendedName>
        <fullName evidence="10">Flippase-like domain-containing protein</fullName>
    </recommendedName>
</protein>
<dbReference type="Proteomes" id="UP000469185">
    <property type="component" value="Unassembled WGS sequence"/>
</dbReference>
<evidence type="ECO:0000256" key="5">
    <source>
        <dbReference type="ARBA" id="ARBA00023136"/>
    </source>
</evidence>
<dbReference type="PANTHER" id="PTHR39087:SF2">
    <property type="entry name" value="UPF0104 MEMBRANE PROTEIN MJ1595"/>
    <property type="match status" value="1"/>
</dbReference>
<name>A0A6N9YN11_9ACTN</name>
<dbReference type="GO" id="GO:0005886">
    <property type="term" value="C:plasma membrane"/>
    <property type="evidence" value="ECO:0007669"/>
    <property type="project" value="UniProtKB-SubCell"/>
</dbReference>
<keyword evidence="3 7" id="KW-0812">Transmembrane</keyword>
<evidence type="ECO:0000256" key="6">
    <source>
        <dbReference type="SAM" id="MobiDB-lite"/>
    </source>
</evidence>
<proteinExistence type="predicted"/>
<evidence type="ECO:0000313" key="8">
    <source>
        <dbReference type="EMBL" id="NED96238.1"/>
    </source>
</evidence>
<feature type="transmembrane region" description="Helical" evidence="7">
    <location>
        <begin position="27"/>
        <end position="46"/>
    </location>
</feature>
<evidence type="ECO:0000256" key="1">
    <source>
        <dbReference type="ARBA" id="ARBA00004651"/>
    </source>
</evidence>
<evidence type="ECO:0000256" key="7">
    <source>
        <dbReference type="SAM" id="Phobius"/>
    </source>
</evidence>
<keyword evidence="5 7" id="KW-0472">Membrane</keyword>
<organism evidence="8 9">
    <name type="scientific">Phytoactinopolyspora alkaliphila</name>
    <dbReference type="NCBI Taxonomy" id="1783498"/>
    <lineage>
        <taxon>Bacteria</taxon>
        <taxon>Bacillati</taxon>
        <taxon>Actinomycetota</taxon>
        <taxon>Actinomycetes</taxon>
        <taxon>Jiangellales</taxon>
        <taxon>Jiangellaceae</taxon>
        <taxon>Phytoactinopolyspora</taxon>
    </lineage>
</organism>
<dbReference type="EMBL" id="JAAGOB010000006">
    <property type="protein sequence ID" value="NED96238.1"/>
    <property type="molecule type" value="Genomic_DNA"/>
</dbReference>
<dbReference type="RefSeq" id="WP_163819008.1">
    <property type="nucleotide sequence ID" value="NZ_JAAGOB010000006.1"/>
</dbReference>
<evidence type="ECO:0008006" key="10">
    <source>
        <dbReference type="Google" id="ProtNLM"/>
    </source>
</evidence>
<dbReference type="Pfam" id="PF03706">
    <property type="entry name" value="LPG_synthase_TM"/>
    <property type="match status" value="1"/>
</dbReference>
<dbReference type="InterPro" id="IPR022791">
    <property type="entry name" value="L-PG_synthase/AglD"/>
</dbReference>
<evidence type="ECO:0000256" key="2">
    <source>
        <dbReference type="ARBA" id="ARBA00022475"/>
    </source>
</evidence>
<feature type="region of interest" description="Disordered" evidence="6">
    <location>
        <begin position="168"/>
        <end position="191"/>
    </location>
</feature>
<feature type="transmembrane region" description="Helical" evidence="7">
    <location>
        <begin position="227"/>
        <end position="248"/>
    </location>
</feature>
<keyword evidence="4 7" id="KW-1133">Transmembrane helix</keyword>
<keyword evidence="2" id="KW-1003">Cell membrane</keyword>
<accession>A0A6N9YN11</accession>
<dbReference type="PANTHER" id="PTHR39087">
    <property type="entry name" value="UPF0104 MEMBRANE PROTEIN MJ1595"/>
    <property type="match status" value="1"/>
</dbReference>
<sequence length="354" mass="35193">MGLVAVGGIAVLPSALPSLVDGMSQNPWAPVFVGASWLLATVSAIVGKRFIAAGHLGWLGATTAHIGGTVTNRVVPGGVGAAGVFLAALRKGGASTTAAAAVVALWAAAGAVAHVGGLIFGAAWLQGGAPLVGVVILASGALALTGPSIARQIGRAAKGVTHRWRVPPWRRPHAKQSDSSPNGVVPGDPTRRRTRQTIAERVRHALSAAGDVVAAARARPVMAAGALAAQVVAMLCLAVGFATAVNSFGVPVSVAAGMASYAAGTALSATVPTPAGIGSTEATLVGALVVAGATVSEALPTVLLFRAVILLAPVIVAALIAGVWLATRRRMDRTAPNTPLMLQPATPTEPTPLH</sequence>
<feature type="transmembrane region" description="Helical" evidence="7">
    <location>
        <begin position="303"/>
        <end position="326"/>
    </location>
</feature>
<feature type="transmembrane region" description="Helical" evidence="7">
    <location>
        <begin position="98"/>
        <end position="125"/>
    </location>
</feature>
<comment type="caution">
    <text evidence="8">The sequence shown here is derived from an EMBL/GenBank/DDBJ whole genome shotgun (WGS) entry which is preliminary data.</text>
</comment>
<gene>
    <name evidence="8" type="ORF">G1H11_13045</name>
</gene>
<evidence type="ECO:0000313" key="9">
    <source>
        <dbReference type="Proteomes" id="UP000469185"/>
    </source>
</evidence>
<keyword evidence="9" id="KW-1185">Reference proteome</keyword>
<evidence type="ECO:0000256" key="4">
    <source>
        <dbReference type="ARBA" id="ARBA00022989"/>
    </source>
</evidence>
<reference evidence="8 9" key="1">
    <citation type="submission" date="2020-02" db="EMBL/GenBank/DDBJ databases">
        <authorList>
            <person name="Li X.-J."/>
            <person name="Feng X.-M."/>
        </authorList>
    </citation>
    <scope>NUCLEOTIDE SEQUENCE [LARGE SCALE GENOMIC DNA]</scope>
    <source>
        <strain evidence="8 9">CGMCC 4.7225</strain>
    </source>
</reference>
<comment type="subcellular location">
    <subcellularLocation>
        <location evidence="1">Cell membrane</location>
        <topology evidence="1">Multi-pass membrane protein</topology>
    </subcellularLocation>
</comment>